<gene>
    <name evidence="3" type="ORF">HCJ94_22345</name>
</gene>
<sequence length="67" mass="7374">MNRVDLSRARWKKSSRSSGNGQCVEVADLHITVALRDSKDPSGPVLLFERDAWTRFLAGAKNGITTS</sequence>
<keyword evidence="4" id="KW-1185">Reference proteome</keyword>
<comment type="caution">
    <text evidence="3">The sequence shown here is derived from an EMBL/GenBank/DDBJ whole genome shotgun (WGS) entry which is preliminary data.</text>
</comment>
<dbReference type="Proteomes" id="UP000783871">
    <property type="component" value="Unassembled WGS sequence"/>
</dbReference>
<accession>A0ABX0Z9S2</accession>
<dbReference type="Pfam" id="PF04149">
    <property type="entry name" value="DUF397"/>
    <property type="match status" value="1"/>
</dbReference>
<dbReference type="EMBL" id="JAATEO010000027">
    <property type="protein sequence ID" value="NJP34646.1"/>
    <property type="molecule type" value="Genomic_DNA"/>
</dbReference>
<organism evidence="3 4">
    <name type="scientific">Micromonospora thermarum</name>
    <dbReference type="NCBI Taxonomy" id="2720024"/>
    <lineage>
        <taxon>Bacteria</taxon>
        <taxon>Bacillati</taxon>
        <taxon>Actinomycetota</taxon>
        <taxon>Actinomycetes</taxon>
        <taxon>Micromonosporales</taxon>
        <taxon>Micromonosporaceae</taxon>
        <taxon>Micromonospora</taxon>
    </lineage>
</organism>
<evidence type="ECO:0000313" key="3">
    <source>
        <dbReference type="EMBL" id="NJP34646.1"/>
    </source>
</evidence>
<name>A0ABX0Z9S2_9ACTN</name>
<evidence type="ECO:0000256" key="1">
    <source>
        <dbReference type="SAM" id="MobiDB-lite"/>
    </source>
</evidence>
<feature type="domain" description="DUF397" evidence="2">
    <location>
        <begin position="9"/>
        <end position="61"/>
    </location>
</feature>
<dbReference type="RefSeq" id="WP_168003000.1">
    <property type="nucleotide sequence ID" value="NZ_JAATEO010000027.1"/>
</dbReference>
<reference evidence="3 4" key="1">
    <citation type="submission" date="2020-03" db="EMBL/GenBank/DDBJ databases">
        <title>WGS of actinomycetes isolated from Thailand.</title>
        <authorList>
            <person name="Thawai C."/>
        </authorList>
    </citation>
    <scope>NUCLEOTIDE SEQUENCE [LARGE SCALE GENOMIC DNA]</scope>
    <source>
        <strain evidence="3 4">HSS6-12</strain>
    </source>
</reference>
<feature type="region of interest" description="Disordered" evidence="1">
    <location>
        <begin position="1"/>
        <end position="21"/>
    </location>
</feature>
<evidence type="ECO:0000259" key="2">
    <source>
        <dbReference type="Pfam" id="PF04149"/>
    </source>
</evidence>
<dbReference type="InterPro" id="IPR007278">
    <property type="entry name" value="DUF397"/>
</dbReference>
<protein>
    <submittedName>
        <fullName evidence="3">DUF397 domain-containing protein</fullName>
    </submittedName>
</protein>
<proteinExistence type="predicted"/>
<evidence type="ECO:0000313" key="4">
    <source>
        <dbReference type="Proteomes" id="UP000783871"/>
    </source>
</evidence>